<name>A0A917H6E6_9BACT</name>
<dbReference type="RefSeq" id="WP_188552882.1">
    <property type="nucleotide sequence ID" value="NZ_BMGT01000001.1"/>
</dbReference>
<dbReference type="Pfam" id="PF17390">
    <property type="entry name" value="Bac_rhamnosid_C"/>
    <property type="match status" value="1"/>
</dbReference>
<accession>A0A917H6E6</accession>
<evidence type="ECO:0000256" key="1">
    <source>
        <dbReference type="ARBA" id="ARBA00001445"/>
    </source>
</evidence>
<dbReference type="Gene3D" id="2.60.40.10">
    <property type="entry name" value="Immunoglobulins"/>
    <property type="match status" value="1"/>
</dbReference>
<dbReference type="InterPro" id="IPR013737">
    <property type="entry name" value="Bac_rhamnosid_N"/>
</dbReference>
<dbReference type="Gene3D" id="2.60.120.260">
    <property type="entry name" value="Galactose-binding domain-like"/>
    <property type="match status" value="3"/>
</dbReference>
<feature type="domain" description="Bacterial alpha-L-rhamnosidase N-terminal" evidence="6">
    <location>
        <begin position="333"/>
        <end position="503"/>
    </location>
</feature>
<dbReference type="InterPro" id="IPR016007">
    <property type="entry name" value="Alpha_rhamnosid"/>
</dbReference>
<dbReference type="InterPro" id="IPR012341">
    <property type="entry name" value="6hp_glycosidase-like_sf"/>
</dbReference>
<keyword evidence="10" id="KW-1185">Reference proteome</keyword>
<dbReference type="AlphaFoldDB" id="A0A917H6E6"/>
<dbReference type="PANTHER" id="PTHR33307:SF6">
    <property type="entry name" value="ALPHA-RHAMNOSIDASE (EUROFUNG)-RELATED"/>
    <property type="match status" value="1"/>
</dbReference>
<evidence type="ECO:0000256" key="2">
    <source>
        <dbReference type="ARBA" id="ARBA00012652"/>
    </source>
</evidence>
<reference evidence="9" key="1">
    <citation type="journal article" date="2014" name="Int. J. Syst. Evol. Microbiol.">
        <title>Complete genome sequence of Corynebacterium casei LMG S-19264T (=DSM 44701T), isolated from a smear-ripened cheese.</title>
        <authorList>
            <consortium name="US DOE Joint Genome Institute (JGI-PGF)"/>
            <person name="Walter F."/>
            <person name="Albersmeier A."/>
            <person name="Kalinowski J."/>
            <person name="Ruckert C."/>
        </authorList>
    </citation>
    <scope>NUCLEOTIDE SEQUENCE</scope>
    <source>
        <strain evidence="9">CGMCC 1.12997</strain>
    </source>
</reference>
<feature type="domain" description="Alpha-L-rhamnosidase concanavalin-like" evidence="5">
    <location>
        <begin position="515"/>
        <end position="612"/>
    </location>
</feature>
<feature type="region of interest" description="Disordered" evidence="4">
    <location>
        <begin position="1"/>
        <end position="23"/>
    </location>
</feature>
<evidence type="ECO:0000259" key="6">
    <source>
        <dbReference type="Pfam" id="PF08531"/>
    </source>
</evidence>
<dbReference type="SUPFAM" id="SSF48208">
    <property type="entry name" value="Six-hairpin glycosidases"/>
    <property type="match status" value="1"/>
</dbReference>
<dbReference type="Pfam" id="PF17389">
    <property type="entry name" value="Bac_rhamnosid6H"/>
    <property type="match status" value="1"/>
</dbReference>
<dbReference type="PANTHER" id="PTHR33307">
    <property type="entry name" value="ALPHA-RHAMNOSIDASE (EUROFUNG)"/>
    <property type="match status" value="1"/>
</dbReference>
<proteinExistence type="predicted"/>
<organism evidence="9 10">
    <name type="scientific">Edaphobacter dinghuensis</name>
    <dbReference type="NCBI Taxonomy" id="1560005"/>
    <lineage>
        <taxon>Bacteria</taxon>
        <taxon>Pseudomonadati</taxon>
        <taxon>Acidobacteriota</taxon>
        <taxon>Terriglobia</taxon>
        <taxon>Terriglobales</taxon>
        <taxon>Acidobacteriaceae</taxon>
        <taxon>Edaphobacter</taxon>
    </lineage>
</organism>
<feature type="domain" description="Alpha-L-rhamnosidase six-hairpin glycosidase" evidence="7">
    <location>
        <begin position="619"/>
        <end position="972"/>
    </location>
</feature>
<evidence type="ECO:0000256" key="3">
    <source>
        <dbReference type="ARBA" id="ARBA00022801"/>
    </source>
</evidence>
<evidence type="ECO:0000259" key="7">
    <source>
        <dbReference type="Pfam" id="PF17389"/>
    </source>
</evidence>
<evidence type="ECO:0000259" key="5">
    <source>
        <dbReference type="Pfam" id="PF05592"/>
    </source>
</evidence>
<dbReference type="Proteomes" id="UP000647241">
    <property type="component" value="Unassembled WGS sequence"/>
</dbReference>
<dbReference type="GO" id="GO:0005975">
    <property type="term" value="P:carbohydrate metabolic process"/>
    <property type="evidence" value="ECO:0007669"/>
    <property type="project" value="InterPro"/>
</dbReference>
<reference evidence="9" key="2">
    <citation type="submission" date="2020-09" db="EMBL/GenBank/DDBJ databases">
        <authorList>
            <person name="Sun Q."/>
            <person name="Zhou Y."/>
        </authorList>
    </citation>
    <scope>NUCLEOTIDE SEQUENCE</scope>
    <source>
        <strain evidence="9">CGMCC 1.12997</strain>
    </source>
</reference>
<dbReference type="Pfam" id="PF25788">
    <property type="entry name" value="Ig_Rha78A_N"/>
    <property type="match status" value="1"/>
</dbReference>
<dbReference type="EMBL" id="BMGT01000001">
    <property type="protein sequence ID" value="GGG68916.1"/>
    <property type="molecule type" value="Genomic_DNA"/>
</dbReference>
<dbReference type="Gene3D" id="1.50.10.10">
    <property type="match status" value="1"/>
</dbReference>
<evidence type="ECO:0000313" key="10">
    <source>
        <dbReference type="Proteomes" id="UP000647241"/>
    </source>
</evidence>
<evidence type="ECO:0000313" key="9">
    <source>
        <dbReference type="EMBL" id="GGG68916.1"/>
    </source>
</evidence>
<dbReference type="GO" id="GO:0030596">
    <property type="term" value="F:alpha-L-rhamnosidase activity"/>
    <property type="evidence" value="ECO:0007669"/>
    <property type="project" value="UniProtKB-EC"/>
</dbReference>
<dbReference type="InterPro" id="IPR035396">
    <property type="entry name" value="Bac_rhamnosid6H"/>
</dbReference>
<comment type="catalytic activity">
    <reaction evidence="1">
        <text>Hydrolysis of terminal non-reducing alpha-L-rhamnose residues in alpha-L-rhamnosides.</text>
        <dbReference type="EC" id="3.2.1.40"/>
    </reaction>
</comment>
<dbReference type="Pfam" id="PF08531">
    <property type="entry name" value="Bac_rhamnosid_N"/>
    <property type="match status" value="1"/>
</dbReference>
<sequence>MAQKQQTRAEAGKPTALECDSLITPLGDDSKTPLLSWELEDGRTGAKQTAYRILVASTPDRLAGDHPDVWDSGRVQSDRTVDVAYGGPQLAPEKRYYWRVQSWDMHGKAYPASDASWWETGLLEPSNWTAQWIGYEDAEQASLRAAHAQWITNPSPADVPAKGATRHDFRLRFDAPAGVKRAVLYVTGEDTVTAWIGGVKVLNPETQPAWGRTPWKTYTRVDVSKELHPGQDLLAIEVTRFNGGNQGRTPMSAALYIETADGSSKVIKTGDQEWKAQFNASGNWYTANDGDADWADAIPYAPEKDAFGGQDKLGDPLPTAAVAALRHSFRVNKQVASARLYATALGAYKFSLNGKPVGDQVLSPGWTDYRARVTYQDYDVTALLQKGENAIGAYLAPGWYSTPLEWIGQGNNYGDTQNALKAQLRVAYTDGTVDWIATDSSWKADTSPILSAEIYNGETYDARRHQKGWDTASFSDAGWHSVALVHPNEPEILWQSFQPIHATQVLRPKSVTIPRPGVYIYDFGQDFAGVPRIHVQGRAGTNVQLRFGELLNPDGTLYTANLRNAEATDHFILAGGGVEEYQPTFTFHGFRYMEITGLPAAPSLSSVQAVALNTDAPITAQMKTGNAMVNQLWSNILWGQRSNFLSVPTDCPQRDERLGWSADAQVFWRTATFNMDLAAFSRKYATDLRGTQVGTAMYGIYAPGTAKPNPGFGPGWSDAGVIVPWTSWVQNGDQEIIRQNWDAMSKYLAAILAANPDYIWKNEGGIPFGDWLSPTGPTSQELVATAYWAYDVSLMQQMAHAVGRTEDEQTYAALFEKIKAAFIQAYVHPDGFVGGEIKSNPMADAGGDRHSTGPVETQTGYVLALHMRLLPDNLRAAAATRLVNLIEANGWKLGTGFLGTPYLMEELSDSGHADVAYRLLLNTQYPSWGYMIDHGATTMWERWNGDKMIADPGMNSFNHYAYGAVGEWLYRYAAGIDATTADAGLHTIVLHPNFDARLGKMDFSYESRYGTVRSQWTVNGDSAAWHVTIPPNTSARLPISDADAANYVIDGKPLSKSPLVRKGSDENVYELAAGSYDFTVRLKNP</sequence>
<dbReference type="EC" id="3.2.1.40" evidence="2"/>
<evidence type="ECO:0000256" key="4">
    <source>
        <dbReference type="SAM" id="MobiDB-lite"/>
    </source>
</evidence>
<dbReference type="InterPro" id="IPR008902">
    <property type="entry name" value="Rhamnosid_concanavalin"/>
</dbReference>
<comment type="caution">
    <text evidence="9">The sequence shown here is derived from an EMBL/GenBank/DDBJ whole genome shotgun (WGS) entry which is preliminary data.</text>
</comment>
<dbReference type="InterPro" id="IPR008928">
    <property type="entry name" value="6-hairpin_glycosidase_sf"/>
</dbReference>
<dbReference type="Gene3D" id="2.60.420.10">
    <property type="entry name" value="Maltose phosphorylase, domain 3"/>
    <property type="match status" value="1"/>
</dbReference>
<evidence type="ECO:0000259" key="8">
    <source>
        <dbReference type="Pfam" id="PF17390"/>
    </source>
</evidence>
<dbReference type="PIRSF" id="PIRSF010631">
    <property type="entry name" value="A-rhamnsds"/>
    <property type="match status" value="1"/>
</dbReference>
<dbReference type="Pfam" id="PF05592">
    <property type="entry name" value="Bac_rhamnosid"/>
    <property type="match status" value="1"/>
</dbReference>
<dbReference type="InterPro" id="IPR035398">
    <property type="entry name" value="Bac_rhamnosid_C"/>
</dbReference>
<gene>
    <name evidence="9" type="ORF">GCM10011585_08660</name>
</gene>
<protein>
    <recommendedName>
        <fullName evidence="2">alpha-L-rhamnosidase</fullName>
        <ecNumber evidence="2">3.2.1.40</ecNumber>
    </recommendedName>
</protein>
<feature type="domain" description="Alpha-L-rhamnosidase C-terminal" evidence="8">
    <location>
        <begin position="980"/>
        <end position="1045"/>
    </location>
</feature>
<dbReference type="InterPro" id="IPR013783">
    <property type="entry name" value="Ig-like_fold"/>
</dbReference>
<keyword evidence="3" id="KW-0378">Hydrolase</keyword>